<evidence type="ECO:0000256" key="2">
    <source>
        <dbReference type="ARBA" id="ARBA00008226"/>
    </source>
</evidence>
<dbReference type="GO" id="GO:0004821">
    <property type="term" value="F:histidine-tRNA ligase activity"/>
    <property type="evidence" value="ECO:0007669"/>
    <property type="project" value="UniProtKB-UniRule"/>
</dbReference>
<keyword evidence="6" id="KW-0067">ATP-binding</keyword>
<keyword evidence="4 6" id="KW-0547">Nucleotide-binding</keyword>
<evidence type="ECO:0000256" key="6">
    <source>
        <dbReference type="HAMAP-Rule" id="MF_00127"/>
    </source>
</evidence>
<feature type="binding site" evidence="7">
    <location>
        <begin position="281"/>
        <end position="282"/>
    </location>
    <ligand>
        <name>L-histidine</name>
        <dbReference type="ChEBI" id="CHEBI:57595"/>
    </ligand>
</feature>
<organism evidence="9">
    <name type="scientific">uncultured archaeon MedDCM-OCT-S04-C163</name>
    <dbReference type="NCBI Taxonomy" id="743086"/>
    <lineage>
        <taxon>Archaea</taxon>
        <taxon>environmental samples</taxon>
    </lineage>
</organism>
<sequence>MVQRPRGTRDFTPKVMNRRLAFEQLLEKCARRSGFNRVQTPVFESLELFTAKSGQGVISQLYAFEDKGARPLTLRPELTAPVMRMIAEEMRNDTKPLRLSYFGQCYRYEEFKKGRYREFFQYGVELVGASGPLAEAEVIALAISMLDACGLKDWQIRIGHVGILKDALSGLGLSSETSEGAGEPPIASAMRFLDKGDDKGLEALLESNGIAAKNAAPLRALADLEGGAETLGPARDILSSLEGVSLDALDELQVTLDSVAALAPAPPSLAVDLTVARGLDYYTGMVFEVIVPSMGGEGQVLGGGSYKLLHLFGLTDLDPCCGFGLGFDRVLLALEAQAAAENRSEVVPGELDDMSLIACIPFNIDVSQVLPLVGELRAKGQRVELELRGRKIGKAMNWANGIGATTTMVVGPRDLEQGQCMLKNLQTGEQQAVALSVEAIIEAL</sequence>
<dbReference type="Gene3D" id="3.30.930.10">
    <property type="entry name" value="Bira Bifunctional Protein, Domain 2"/>
    <property type="match status" value="1"/>
</dbReference>
<evidence type="ECO:0000256" key="5">
    <source>
        <dbReference type="ARBA" id="ARBA00047639"/>
    </source>
</evidence>
<name>D6PBA1_9ARCH</name>
<dbReference type="InterPro" id="IPR006195">
    <property type="entry name" value="aa-tRNA-synth_II"/>
</dbReference>
<comment type="subcellular location">
    <subcellularLocation>
        <location evidence="1 6">Cytoplasm</location>
    </subcellularLocation>
</comment>
<dbReference type="Pfam" id="PF03129">
    <property type="entry name" value="HGTP_anticodon"/>
    <property type="match status" value="1"/>
</dbReference>
<dbReference type="PROSITE" id="PS50862">
    <property type="entry name" value="AA_TRNA_LIGASE_II"/>
    <property type="match status" value="1"/>
</dbReference>
<accession>D6PBA1</accession>
<dbReference type="Gene3D" id="3.40.50.800">
    <property type="entry name" value="Anticodon-binding domain"/>
    <property type="match status" value="1"/>
</dbReference>
<dbReference type="InterPro" id="IPR004154">
    <property type="entry name" value="Anticodon-bd"/>
</dbReference>
<keyword evidence="6 9" id="KW-0030">Aminoacyl-tRNA synthetase</keyword>
<dbReference type="EMBL" id="GU942960">
    <property type="protein sequence ID" value="ADD93002.1"/>
    <property type="molecule type" value="Genomic_DNA"/>
</dbReference>
<dbReference type="GO" id="GO:0005524">
    <property type="term" value="F:ATP binding"/>
    <property type="evidence" value="ECO:0007669"/>
    <property type="project" value="UniProtKB-UniRule"/>
</dbReference>
<proteinExistence type="inferred from homology"/>
<feature type="binding site" evidence="7">
    <location>
        <position position="107"/>
    </location>
    <ligand>
        <name>L-histidine</name>
        <dbReference type="ChEBI" id="CHEBI:57595"/>
    </ligand>
</feature>
<dbReference type="GO" id="GO:0000105">
    <property type="term" value="P:L-histidine biosynthetic process"/>
    <property type="evidence" value="ECO:0007669"/>
    <property type="project" value="InterPro"/>
</dbReference>
<dbReference type="AlphaFoldDB" id="D6PBA1"/>
<dbReference type="Pfam" id="PF13393">
    <property type="entry name" value="tRNA-synt_His"/>
    <property type="match status" value="1"/>
</dbReference>
<dbReference type="GO" id="GO:0005737">
    <property type="term" value="C:cytoplasm"/>
    <property type="evidence" value="ECO:0007669"/>
    <property type="project" value="UniProtKB-SubCell"/>
</dbReference>
<dbReference type="HAMAP" id="MF_00125">
    <property type="entry name" value="HisZ"/>
    <property type="match status" value="1"/>
</dbReference>
<evidence type="ECO:0000256" key="3">
    <source>
        <dbReference type="ARBA" id="ARBA00022490"/>
    </source>
</evidence>
<evidence type="ECO:0000313" key="9">
    <source>
        <dbReference type="EMBL" id="ADD93002.1"/>
    </source>
</evidence>
<dbReference type="SUPFAM" id="SSF55681">
    <property type="entry name" value="Class II aaRS and biotin synthetases"/>
    <property type="match status" value="1"/>
</dbReference>
<keyword evidence="3 6" id="KW-0963">Cytoplasm</keyword>
<feature type="domain" description="Aminoacyl-transfer RNA synthetases class-II family profile" evidence="8">
    <location>
        <begin position="30"/>
        <end position="348"/>
    </location>
</feature>
<protein>
    <recommendedName>
        <fullName evidence="6">Histidine--tRNA ligase</fullName>
        <ecNumber evidence="6">6.1.1.21</ecNumber>
    </recommendedName>
    <alternativeName>
        <fullName evidence="6">Histidyl-tRNA synthetase</fullName>
        <shortName evidence="6">HisRS</shortName>
    </alternativeName>
</protein>
<dbReference type="EC" id="6.1.1.21" evidence="6"/>
<comment type="similarity">
    <text evidence="2 6">Belongs to the class-II aminoacyl-tRNA synthetase family.</text>
</comment>
<keyword evidence="6" id="KW-0648">Protein biosynthesis</keyword>
<dbReference type="PIRSF" id="PIRSF001549">
    <property type="entry name" value="His-tRNA_synth"/>
    <property type="match status" value="1"/>
</dbReference>
<dbReference type="InterPro" id="IPR041715">
    <property type="entry name" value="HisRS-like_core"/>
</dbReference>
<dbReference type="SUPFAM" id="SSF52954">
    <property type="entry name" value="Class II aaRS ABD-related"/>
    <property type="match status" value="1"/>
</dbReference>
<dbReference type="CDD" id="cd00773">
    <property type="entry name" value="HisRS-like_core"/>
    <property type="match status" value="1"/>
</dbReference>
<evidence type="ECO:0000256" key="1">
    <source>
        <dbReference type="ARBA" id="ARBA00004496"/>
    </source>
</evidence>
<evidence type="ECO:0000256" key="4">
    <source>
        <dbReference type="ARBA" id="ARBA00022741"/>
    </source>
</evidence>
<keyword evidence="6" id="KW-0436">Ligase</keyword>
<dbReference type="InterPro" id="IPR004516">
    <property type="entry name" value="HisRS/HisZ"/>
</dbReference>
<dbReference type="NCBIfam" id="TIGR00442">
    <property type="entry name" value="hisS"/>
    <property type="match status" value="1"/>
</dbReference>
<dbReference type="InterPro" id="IPR036621">
    <property type="entry name" value="Anticodon-bd_dom_sf"/>
</dbReference>
<dbReference type="InterPro" id="IPR004517">
    <property type="entry name" value="HisZ"/>
</dbReference>
<reference evidence="9" key="1">
    <citation type="journal article" date="2010" name="ISME J.">
        <title>Metagenome of the Mediterranean deep chlorophyll maximum studied by direct and fosmid library 454 pyrosequencing.</title>
        <authorList>
            <person name="Ghai R."/>
            <person name="Martin-Cuadrado A.B."/>
            <person name="Molto A.G."/>
            <person name="Heredia I.G."/>
            <person name="Cabrera R."/>
            <person name="Martin J."/>
            <person name="Verdu M."/>
            <person name="Deschamps P."/>
            <person name="Moreira D."/>
            <person name="Lopez-Garcia P."/>
            <person name="Mira A."/>
            <person name="Rodriguez-Valera F."/>
        </authorList>
    </citation>
    <scope>NUCLEOTIDE SEQUENCE</scope>
</reference>
<feature type="binding site" evidence="7">
    <location>
        <position position="125"/>
    </location>
    <ligand>
        <name>L-histidine</name>
        <dbReference type="ChEBI" id="CHEBI:57595"/>
    </ligand>
</feature>
<gene>
    <name evidence="6" type="primary">hisS</name>
</gene>
<dbReference type="PANTHER" id="PTHR43707:SF1">
    <property type="entry name" value="HISTIDINE--TRNA LIGASE, MITOCHONDRIAL-RELATED"/>
    <property type="match status" value="1"/>
</dbReference>
<dbReference type="InterPro" id="IPR045864">
    <property type="entry name" value="aa-tRNA-synth_II/BPL/LPL"/>
</dbReference>
<evidence type="ECO:0000256" key="7">
    <source>
        <dbReference type="PIRSR" id="PIRSR001549-1"/>
    </source>
</evidence>
<dbReference type="GO" id="GO:0006427">
    <property type="term" value="P:histidyl-tRNA aminoacylation"/>
    <property type="evidence" value="ECO:0007669"/>
    <property type="project" value="UniProtKB-UniRule"/>
</dbReference>
<dbReference type="PANTHER" id="PTHR43707">
    <property type="entry name" value="HISTIDYL-TRNA SYNTHETASE"/>
    <property type="match status" value="1"/>
</dbReference>
<feature type="binding site" evidence="7">
    <location>
        <position position="121"/>
    </location>
    <ligand>
        <name>L-histidine</name>
        <dbReference type="ChEBI" id="CHEBI:57595"/>
    </ligand>
</feature>
<comment type="catalytic activity">
    <reaction evidence="5 6">
        <text>tRNA(His) + L-histidine + ATP = L-histidyl-tRNA(His) + AMP + diphosphate + H(+)</text>
        <dbReference type="Rhea" id="RHEA:17313"/>
        <dbReference type="Rhea" id="RHEA-COMP:9665"/>
        <dbReference type="Rhea" id="RHEA-COMP:9689"/>
        <dbReference type="ChEBI" id="CHEBI:15378"/>
        <dbReference type="ChEBI" id="CHEBI:30616"/>
        <dbReference type="ChEBI" id="CHEBI:33019"/>
        <dbReference type="ChEBI" id="CHEBI:57595"/>
        <dbReference type="ChEBI" id="CHEBI:78442"/>
        <dbReference type="ChEBI" id="CHEBI:78527"/>
        <dbReference type="ChEBI" id="CHEBI:456215"/>
        <dbReference type="EC" id="6.1.1.21"/>
    </reaction>
</comment>
<feature type="binding site" evidence="7">
    <location>
        <begin position="77"/>
        <end position="79"/>
    </location>
    <ligand>
        <name>L-histidine</name>
        <dbReference type="ChEBI" id="CHEBI:57595"/>
    </ligand>
</feature>
<dbReference type="InterPro" id="IPR015807">
    <property type="entry name" value="His-tRNA-ligase"/>
</dbReference>
<dbReference type="HAMAP" id="MF_00127">
    <property type="entry name" value="His_tRNA_synth"/>
    <property type="match status" value="1"/>
</dbReference>
<evidence type="ECO:0000259" key="8">
    <source>
        <dbReference type="PROSITE" id="PS50862"/>
    </source>
</evidence>
<feature type="binding site" evidence="7">
    <location>
        <position position="277"/>
    </location>
    <ligand>
        <name>L-histidine</name>
        <dbReference type="ChEBI" id="CHEBI:57595"/>
    </ligand>
</feature>